<gene>
    <name evidence="2" type="ORF">NDU88_004855</name>
</gene>
<evidence type="ECO:0000313" key="3">
    <source>
        <dbReference type="Proteomes" id="UP001066276"/>
    </source>
</evidence>
<evidence type="ECO:0000313" key="2">
    <source>
        <dbReference type="EMBL" id="KAJ1138472.1"/>
    </source>
</evidence>
<accession>A0AAV7QG54</accession>
<name>A0AAV7QG54_PLEWA</name>
<dbReference type="Gene3D" id="3.30.70.1820">
    <property type="entry name" value="L1 transposable element, RRM domain"/>
    <property type="match status" value="1"/>
</dbReference>
<protein>
    <submittedName>
        <fullName evidence="2">Uncharacterized protein</fullName>
    </submittedName>
</protein>
<proteinExistence type="predicted"/>
<sequence length="142" mass="16134">MEARQCVVSELGVVCGERGAPVGQPQDILTCLHYYKQKEQILTAVGDLNAIDFEGNKIYSYQDLSLLTIRYKWGHPFRLRYVWQNETRTIRTLEEAESLPDIDLGQSEPPPVGSDETSQAAPGSRSRSARQWKRKPQKPSEK</sequence>
<organism evidence="2 3">
    <name type="scientific">Pleurodeles waltl</name>
    <name type="common">Iberian ribbed newt</name>
    <dbReference type="NCBI Taxonomy" id="8319"/>
    <lineage>
        <taxon>Eukaryota</taxon>
        <taxon>Metazoa</taxon>
        <taxon>Chordata</taxon>
        <taxon>Craniata</taxon>
        <taxon>Vertebrata</taxon>
        <taxon>Euteleostomi</taxon>
        <taxon>Amphibia</taxon>
        <taxon>Batrachia</taxon>
        <taxon>Caudata</taxon>
        <taxon>Salamandroidea</taxon>
        <taxon>Salamandridae</taxon>
        <taxon>Pleurodelinae</taxon>
        <taxon>Pleurodeles</taxon>
    </lineage>
</organism>
<dbReference type="AlphaFoldDB" id="A0AAV7QG54"/>
<dbReference type="EMBL" id="JANPWB010000010">
    <property type="protein sequence ID" value="KAJ1138472.1"/>
    <property type="molecule type" value="Genomic_DNA"/>
</dbReference>
<reference evidence="2" key="1">
    <citation type="journal article" date="2022" name="bioRxiv">
        <title>Sequencing and chromosome-scale assembly of the giantPleurodeles waltlgenome.</title>
        <authorList>
            <person name="Brown T."/>
            <person name="Elewa A."/>
            <person name="Iarovenko S."/>
            <person name="Subramanian E."/>
            <person name="Araus A.J."/>
            <person name="Petzold A."/>
            <person name="Susuki M."/>
            <person name="Suzuki K.-i.T."/>
            <person name="Hayashi T."/>
            <person name="Toyoda A."/>
            <person name="Oliveira C."/>
            <person name="Osipova E."/>
            <person name="Leigh N.D."/>
            <person name="Simon A."/>
            <person name="Yun M.H."/>
        </authorList>
    </citation>
    <scope>NUCLEOTIDE SEQUENCE</scope>
    <source>
        <strain evidence="2">20211129_DDA</strain>
        <tissue evidence="2">Liver</tissue>
    </source>
</reference>
<feature type="compositionally biased region" description="Basic residues" evidence="1">
    <location>
        <begin position="127"/>
        <end position="142"/>
    </location>
</feature>
<keyword evidence="3" id="KW-1185">Reference proteome</keyword>
<evidence type="ECO:0000256" key="1">
    <source>
        <dbReference type="SAM" id="MobiDB-lite"/>
    </source>
</evidence>
<comment type="caution">
    <text evidence="2">The sequence shown here is derived from an EMBL/GenBank/DDBJ whole genome shotgun (WGS) entry which is preliminary data.</text>
</comment>
<feature type="region of interest" description="Disordered" evidence="1">
    <location>
        <begin position="94"/>
        <end position="142"/>
    </location>
</feature>
<dbReference type="Proteomes" id="UP001066276">
    <property type="component" value="Chromosome 6"/>
</dbReference>